<reference evidence="8 9" key="1">
    <citation type="submission" date="2021-01" db="EMBL/GenBank/DDBJ databases">
        <title>Genome public.</title>
        <authorList>
            <person name="Liu C."/>
            <person name="Sun Q."/>
        </authorList>
    </citation>
    <scope>NUCLEOTIDE SEQUENCE [LARGE SCALE GENOMIC DNA]</scope>
    <source>
        <strain evidence="8 9">YIM B02515</strain>
    </source>
</reference>
<keyword evidence="2 6" id="KW-1003">Cell membrane</keyword>
<dbReference type="Pfam" id="PF09335">
    <property type="entry name" value="VTT_dom"/>
    <property type="match status" value="1"/>
</dbReference>
<comment type="caution">
    <text evidence="8">The sequence shown here is derived from an EMBL/GenBank/DDBJ whole genome shotgun (WGS) entry which is preliminary data.</text>
</comment>
<feature type="transmembrane region" description="Helical" evidence="6">
    <location>
        <begin position="86"/>
        <end position="107"/>
    </location>
</feature>
<evidence type="ECO:0000259" key="7">
    <source>
        <dbReference type="Pfam" id="PF09335"/>
    </source>
</evidence>
<evidence type="ECO:0000256" key="3">
    <source>
        <dbReference type="ARBA" id="ARBA00022692"/>
    </source>
</evidence>
<name>A0ABS1T6J7_9CLOT</name>
<sequence length="229" mass="25390">MKKNYVKGIKYISLIAVIALAVYFLNRLDVFKNYSSRDIKQFLDSLGLLAPIVYIVLFTFVPLTFFPDSVLAIAGGMAFGLIKGSLLTIIGALCGGTLAFFIARYLGQDVIKRIIKKDISILGKHTQEKGFWAILVLRLIPLVPFDVISYSAGLSEVKYKDFLLATLLGIIPGVMVFSNIGDKSLEIGSFQFYISIALLIILLVVSALFKKKISQRIIGDINKTREENL</sequence>
<keyword evidence="9" id="KW-1185">Reference proteome</keyword>
<dbReference type="PANTHER" id="PTHR12677">
    <property type="entry name" value="GOLGI APPARATUS MEMBRANE PROTEIN TVP38-RELATED"/>
    <property type="match status" value="1"/>
</dbReference>
<organism evidence="8 9">
    <name type="scientific">Clostridium rhizosphaerae</name>
    <dbReference type="NCBI Taxonomy" id="2803861"/>
    <lineage>
        <taxon>Bacteria</taxon>
        <taxon>Bacillati</taxon>
        <taxon>Bacillota</taxon>
        <taxon>Clostridia</taxon>
        <taxon>Eubacteriales</taxon>
        <taxon>Clostridiaceae</taxon>
        <taxon>Clostridium</taxon>
    </lineage>
</organism>
<evidence type="ECO:0000256" key="4">
    <source>
        <dbReference type="ARBA" id="ARBA00022989"/>
    </source>
</evidence>
<feature type="transmembrane region" description="Helical" evidence="6">
    <location>
        <begin position="6"/>
        <end position="25"/>
    </location>
</feature>
<evidence type="ECO:0000313" key="9">
    <source>
        <dbReference type="Proteomes" id="UP000632377"/>
    </source>
</evidence>
<keyword evidence="3 6" id="KW-0812">Transmembrane</keyword>
<evidence type="ECO:0000313" key="8">
    <source>
        <dbReference type="EMBL" id="MBL4934281.1"/>
    </source>
</evidence>
<evidence type="ECO:0000256" key="2">
    <source>
        <dbReference type="ARBA" id="ARBA00022475"/>
    </source>
</evidence>
<dbReference type="Proteomes" id="UP000632377">
    <property type="component" value="Unassembled WGS sequence"/>
</dbReference>
<gene>
    <name evidence="8" type="ORF">JK636_00760</name>
</gene>
<keyword evidence="4 6" id="KW-1133">Transmembrane helix</keyword>
<protein>
    <recommendedName>
        <fullName evidence="6">TVP38/TMEM64 family membrane protein</fullName>
    </recommendedName>
</protein>
<feature type="transmembrane region" description="Helical" evidence="6">
    <location>
        <begin position="46"/>
        <end position="66"/>
    </location>
</feature>
<evidence type="ECO:0000256" key="5">
    <source>
        <dbReference type="ARBA" id="ARBA00023136"/>
    </source>
</evidence>
<feature type="transmembrane region" description="Helical" evidence="6">
    <location>
        <begin position="192"/>
        <end position="209"/>
    </location>
</feature>
<evidence type="ECO:0000256" key="1">
    <source>
        <dbReference type="ARBA" id="ARBA00004651"/>
    </source>
</evidence>
<dbReference type="RefSeq" id="WP_202746927.1">
    <property type="nucleotide sequence ID" value="NZ_JAESWC010000001.1"/>
</dbReference>
<evidence type="ECO:0000256" key="6">
    <source>
        <dbReference type="RuleBase" id="RU366058"/>
    </source>
</evidence>
<feature type="transmembrane region" description="Helical" evidence="6">
    <location>
        <begin position="162"/>
        <end position="180"/>
    </location>
</feature>
<dbReference type="PANTHER" id="PTHR12677:SF59">
    <property type="entry name" value="GOLGI APPARATUS MEMBRANE PROTEIN TVP38-RELATED"/>
    <property type="match status" value="1"/>
</dbReference>
<dbReference type="EMBL" id="JAESWC010000001">
    <property type="protein sequence ID" value="MBL4934281.1"/>
    <property type="molecule type" value="Genomic_DNA"/>
</dbReference>
<keyword evidence="5 6" id="KW-0472">Membrane</keyword>
<proteinExistence type="inferred from homology"/>
<comment type="subcellular location">
    <subcellularLocation>
        <location evidence="1 6">Cell membrane</location>
        <topology evidence="1 6">Multi-pass membrane protein</topology>
    </subcellularLocation>
</comment>
<accession>A0ABS1T6J7</accession>
<dbReference type="InterPro" id="IPR015414">
    <property type="entry name" value="TMEM64"/>
</dbReference>
<dbReference type="InterPro" id="IPR032816">
    <property type="entry name" value="VTT_dom"/>
</dbReference>
<feature type="domain" description="VTT" evidence="7">
    <location>
        <begin position="66"/>
        <end position="182"/>
    </location>
</feature>
<comment type="similarity">
    <text evidence="6">Belongs to the TVP38/TMEM64 family.</text>
</comment>